<keyword evidence="2" id="KW-0288">FMN</keyword>
<keyword evidence="3" id="KW-0560">Oxidoreductase</keyword>
<proteinExistence type="predicted"/>
<dbReference type="AlphaFoldDB" id="A0A381RCG9"/>
<accession>A0A381RCG9</accession>
<evidence type="ECO:0000313" key="6">
    <source>
        <dbReference type="EMBL" id="SUZ88914.1"/>
    </source>
</evidence>
<dbReference type="Pfam" id="PF00296">
    <property type="entry name" value="Bac_luciferase"/>
    <property type="match status" value="1"/>
</dbReference>
<keyword evidence="1" id="KW-0285">Flavoprotein</keyword>
<dbReference type="GO" id="GO:0046306">
    <property type="term" value="P:alkanesulfonate catabolic process"/>
    <property type="evidence" value="ECO:0007669"/>
    <property type="project" value="TreeGrafter"/>
</dbReference>
<name>A0A381RCG9_9ZZZZ</name>
<dbReference type="InterPro" id="IPR019921">
    <property type="entry name" value="Lucif-like_OxRdtase_Rv2161c"/>
</dbReference>
<evidence type="ECO:0000256" key="1">
    <source>
        <dbReference type="ARBA" id="ARBA00022630"/>
    </source>
</evidence>
<evidence type="ECO:0000256" key="2">
    <source>
        <dbReference type="ARBA" id="ARBA00022643"/>
    </source>
</evidence>
<gene>
    <name evidence="6" type="ORF">METZ01_LOCUS41768</name>
</gene>
<evidence type="ECO:0000259" key="5">
    <source>
        <dbReference type="Pfam" id="PF00296"/>
    </source>
</evidence>
<dbReference type="PANTHER" id="PTHR42847:SF4">
    <property type="entry name" value="ALKANESULFONATE MONOOXYGENASE-RELATED"/>
    <property type="match status" value="1"/>
</dbReference>
<dbReference type="GO" id="GO:0008726">
    <property type="term" value="F:alkanesulfonate monooxygenase activity"/>
    <property type="evidence" value="ECO:0007669"/>
    <property type="project" value="TreeGrafter"/>
</dbReference>
<dbReference type="InterPro" id="IPR050172">
    <property type="entry name" value="SsuD_RutA_monooxygenase"/>
</dbReference>
<dbReference type="SUPFAM" id="SSF51679">
    <property type="entry name" value="Bacterial luciferase-like"/>
    <property type="match status" value="1"/>
</dbReference>
<dbReference type="EMBL" id="UINC01001793">
    <property type="protein sequence ID" value="SUZ88914.1"/>
    <property type="molecule type" value="Genomic_DNA"/>
</dbReference>
<evidence type="ECO:0000256" key="4">
    <source>
        <dbReference type="ARBA" id="ARBA00023033"/>
    </source>
</evidence>
<dbReference type="PANTHER" id="PTHR42847">
    <property type="entry name" value="ALKANESULFONATE MONOOXYGENASE"/>
    <property type="match status" value="1"/>
</dbReference>
<dbReference type="NCBIfam" id="TIGR03619">
    <property type="entry name" value="F420_Rv2161c"/>
    <property type="match status" value="1"/>
</dbReference>
<organism evidence="6">
    <name type="scientific">marine metagenome</name>
    <dbReference type="NCBI Taxonomy" id="408172"/>
    <lineage>
        <taxon>unclassified sequences</taxon>
        <taxon>metagenomes</taxon>
        <taxon>ecological metagenomes</taxon>
    </lineage>
</organism>
<dbReference type="InterPro" id="IPR011251">
    <property type="entry name" value="Luciferase-like_dom"/>
</dbReference>
<dbReference type="InterPro" id="IPR036661">
    <property type="entry name" value="Luciferase-like_sf"/>
</dbReference>
<evidence type="ECO:0000256" key="3">
    <source>
        <dbReference type="ARBA" id="ARBA00023002"/>
    </source>
</evidence>
<protein>
    <recommendedName>
        <fullName evidence="5">Luciferase-like domain-containing protein</fullName>
    </recommendedName>
</protein>
<reference evidence="6" key="1">
    <citation type="submission" date="2018-05" db="EMBL/GenBank/DDBJ databases">
        <authorList>
            <person name="Lanie J.A."/>
            <person name="Ng W.-L."/>
            <person name="Kazmierczak K.M."/>
            <person name="Andrzejewski T.M."/>
            <person name="Davidsen T.M."/>
            <person name="Wayne K.J."/>
            <person name="Tettelin H."/>
            <person name="Glass J.I."/>
            <person name="Rusch D."/>
            <person name="Podicherti R."/>
            <person name="Tsui H.-C.T."/>
            <person name="Winkler M.E."/>
        </authorList>
    </citation>
    <scope>NUCLEOTIDE SEQUENCE</scope>
</reference>
<keyword evidence="4" id="KW-0503">Monooxygenase</keyword>
<dbReference type="Gene3D" id="3.20.20.30">
    <property type="entry name" value="Luciferase-like domain"/>
    <property type="match status" value="1"/>
</dbReference>
<feature type="domain" description="Luciferase-like" evidence="5">
    <location>
        <begin position="15"/>
        <end position="238"/>
    </location>
</feature>
<sequence>MKIGLFGIGSGICADPQVAAEVAQHAEASGLDSLWTGEHVVLPEPRQAPSPADPEFAMLHPSTILAYVAAVTSSIRLGTGIVLIAQRNPVVLAKEMASLDVVSGGRLLLGIGAGYLHQEFEALGVPFNERGARTDEYVHAMRSLWNDDQPSFNGKFVRFDKVRAEPRPVQVGGPPIIVGGSSDAAIRRTVEYAQGWYGFALNVDQTRDVLRRLQDAGAKDIEISVTPSVPINDDTVQAFSDIGVDRLISLVSQRSIERVQETIDAIAVYAS</sequence>